<dbReference type="InterPro" id="IPR036640">
    <property type="entry name" value="ABC1_TM_sf"/>
</dbReference>
<dbReference type="Pfam" id="PF00005">
    <property type="entry name" value="ABC_tran"/>
    <property type="match status" value="1"/>
</dbReference>
<dbReference type="PROSITE" id="PS50929">
    <property type="entry name" value="ABC_TM1F"/>
    <property type="match status" value="1"/>
</dbReference>
<gene>
    <name evidence="11" type="ORF">C0029_12390</name>
</gene>
<reference evidence="11 12" key="1">
    <citation type="submission" date="2018-01" db="EMBL/GenBank/DDBJ databases">
        <title>The draft genome sequence of Halioglobus japonicus S1-36.</title>
        <authorList>
            <person name="Du Z.-J."/>
            <person name="Shi M.-J."/>
        </authorList>
    </citation>
    <scope>NUCLEOTIDE SEQUENCE [LARGE SCALE GENOMIC DNA]</scope>
    <source>
        <strain evidence="11 12">S1-36</strain>
    </source>
</reference>
<evidence type="ECO:0000259" key="9">
    <source>
        <dbReference type="PROSITE" id="PS50893"/>
    </source>
</evidence>
<keyword evidence="7 8" id="KW-0472">Membrane</keyword>
<dbReference type="InterPro" id="IPR003593">
    <property type="entry name" value="AAA+_ATPase"/>
</dbReference>
<dbReference type="PANTHER" id="PTHR43394:SF1">
    <property type="entry name" value="ATP-BINDING CASSETTE SUB-FAMILY B MEMBER 10, MITOCHONDRIAL"/>
    <property type="match status" value="1"/>
</dbReference>
<comment type="caution">
    <text evidence="11">The sequence shown here is derived from an EMBL/GenBank/DDBJ whole genome shotgun (WGS) entry which is preliminary data.</text>
</comment>
<comment type="similarity">
    <text evidence="2">Belongs to the ABC transporter superfamily. ABCB family. Multidrug resistance exporter (TC 3.A.1.201) subfamily.</text>
</comment>
<feature type="transmembrane region" description="Helical" evidence="8">
    <location>
        <begin position="65"/>
        <end position="86"/>
    </location>
</feature>
<evidence type="ECO:0000313" key="12">
    <source>
        <dbReference type="Proteomes" id="UP000235162"/>
    </source>
</evidence>
<dbReference type="PROSITE" id="PS50893">
    <property type="entry name" value="ABC_TRANSPORTER_2"/>
    <property type="match status" value="1"/>
</dbReference>
<proteinExistence type="inferred from homology"/>
<feature type="domain" description="ABC transmembrane type-1" evidence="10">
    <location>
        <begin position="26"/>
        <end position="308"/>
    </location>
</feature>
<dbReference type="GO" id="GO:0016887">
    <property type="term" value="F:ATP hydrolysis activity"/>
    <property type="evidence" value="ECO:0007669"/>
    <property type="project" value="InterPro"/>
</dbReference>
<dbReference type="GO" id="GO:0090374">
    <property type="term" value="P:oligopeptide export from mitochondrion"/>
    <property type="evidence" value="ECO:0007669"/>
    <property type="project" value="TreeGrafter"/>
</dbReference>
<evidence type="ECO:0000256" key="6">
    <source>
        <dbReference type="ARBA" id="ARBA00022989"/>
    </source>
</evidence>
<name>A0AAP8MCR8_9GAMM</name>
<feature type="transmembrane region" description="Helical" evidence="8">
    <location>
        <begin position="286"/>
        <end position="306"/>
    </location>
</feature>
<dbReference type="GO" id="GO:0015421">
    <property type="term" value="F:ABC-type oligopeptide transporter activity"/>
    <property type="evidence" value="ECO:0007669"/>
    <property type="project" value="TreeGrafter"/>
</dbReference>
<evidence type="ECO:0000256" key="5">
    <source>
        <dbReference type="ARBA" id="ARBA00022840"/>
    </source>
</evidence>
<dbReference type="CDD" id="cd03249">
    <property type="entry name" value="ABC_MTABC3_MDL1_MDL2"/>
    <property type="match status" value="1"/>
</dbReference>
<dbReference type="RefSeq" id="WP_084198224.1">
    <property type="nucleotide sequence ID" value="NZ_BMYL01000003.1"/>
</dbReference>
<dbReference type="EMBL" id="PKUR01000003">
    <property type="protein sequence ID" value="PLW85422.1"/>
    <property type="molecule type" value="Genomic_DNA"/>
</dbReference>
<sequence length="586" mass="64109">MNRPKGALSSLFPVFRLLWPYKIRLVAASLALLFTAGATLALGRGLQVLIDEGIGGGTSEDLRAAITLILTIAVAIAAGTFVRFYLVSWLGERVSADLRKGVFNNIVRLHPGYFETNRSGEIMSRLTTDTTLLQTIIGSSFSMALRSALTTSGALVMMFITNLKLSLYIALGVPLVLLPIIFFGRRVRRLSNQSQDSIANVGSYAGEVIQHIRVVQSYTREQFESDAFAGEVEDAFKVARRRIRQRALLIGGAIFMLFASMSAMMWEGGQDVISGRMTGGELGAFVFYAVMVGSGFGTLSEVWGELQRAAGAAERLVELLNTRSLIADPGEQAVPDNNRRPALTLNNVSFSYPTRPEVLALTDFSLDIRAGQSLALVGPSGAGKSTVIDLLQRFYDPQQGQISLDGRDIRELGLQQLRSHIALVPQQPALFTGDVRYNIAYGRPDASDEDIYAAARAAHAHEFISQLPEGYQSHLGEQGVRLSGGQRQRIAIARAILNDPQILLLDEATSALDTESEYQVQKALEELMQNRTTVIIAHRLSTILHADRIAVLDQGRIVATGRHEELLESSELYARLASLQFREATE</sequence>
<dbReference type="CDD" id="cd18575">
    <property type="entry name" value="ABC_6TM_bac_exporter_ABCB8_10_like"/>
    <property type="match status" value="1"/>
</dbReference>
<keyword evidence="4" id="KW-0547">Nucleotide-binding</keyword>
<dbReference type="Proteomes" id="UP000235162">
    <property type="component" value="Unassembled WGS sequence"/>
</dbReference>
<dbReference type="InterPro" id="IPR017871">
    <property type="entry name" value="ABC_transporter-like_CS"/>
</dbReference>
<evidence type="ECO:0000256" key="2">
    <source>
        <dbReference type="ARBA" id="ARBA00007577"/>
    </source>
</evidence>
<comment type="subcellular location">
    <subcellularLocation>
        <location evidence="1">Cell membrane</location>
        <topology evidence="1">Multi-pass membrane protein</topology>
    </subcellularLocation>
</comment>
<dbReference type="InterPro" id="IPR003439">
    <property type="entry name" value="ABC_transporter-like_ATP-bd"/>
</dbReference>
<dbReference type="AlphaFoldDB" id="A0AAP8MCR8"/>
<dbReference type="Gene3D" id="1.20.1560.10">
    <property type="entry name" value="ABC transporter type 1, transmembrane domain"/>
    <property type="match status" value="1"/>
</dbReference>
<dbReference type="GO" id="GO:0005886">
    <property type="term" value="C:plasma membrane"/>
    <property type="evidence" value="ECO:0007669"/>
    <property type="project" value="UniProtKB-SubCell"/>
</dbReference>
<feature type="domain" description="ABC transporter" evidence="9">
    <location>
        <begin position="343"/>
        <end position="579"/>
    </location>
</feature>
<dbReference type="PROSITE" id="PS00211">
    <property type="entry name" value="ABC_TRANSPORTER_1"/>
    <property type="match status" value="1"/>
</dbReference>
<evidence type="ECO:0000256" key="7">
    <source>
        <dbReference type="ARBA" id="ARBA00023136"/>
    </source>
</evidence>
<feature type="transmembrane region" description="Helical" evidence="8">
    <location>
        <begin position="247"/>
        <end position="266"/>
    </location>
</feature>
<keyword evidence="12" id="KW-1185">Reference proteome</keyword>
<keyword evidence="5 11" id="KW-0067">ATP-binding</keyword>
<dbReference type="NCBIfam" id="TIGR02204">
    <property type="entry name" value="MsbA_rel"/>
    <property type="match status" value="1"/>
</dbReference>
<evidence type="ECO:0000256" key="1">
    <source>
        <dbReference type="ARBA" id="ARBA00004651"/>
    </source>
</evidence>
<dbReference type="InterPro" id="IPR039421">
    <property type="entry name" value="Type_1_exporter"/>
</dbReference>
<dbReference type="InterPro" id="IPR011918">
    <property type="entry name" value="ABC_MsbA_ATP-bd"/>
</dbReference>
<keyword evidence="3 8" id="KW-0812">Transmembrane</keyword>
<keyword evidence="6 8" id="KW-1133">Transmembrane helix</keyword>
<dbReference type="SUPFAM" id="SSF52540">
    <property type="entry name" value="P-loop containing nucleoside triphosphate hydrolases"/>
    <property type="match status" value="1"/>
</dbReference>
<dbReference type="Pfam" id="PF00664">
    <property type="entry name" value="ABC_membrane"/>
    <property type="match status" value="1"/>
</dbReference>
<dbReference type="GO" id="GO:0005524">
    <property type="term" value="F:ATP binding"/>
    <property type="evidence" value="ECO:0007669"/>
    <property type="project" value="UniProtKB-KW"/>
</dbReference>
<feature type="transmembrane region" description="Helical" evidence="8">
    <location>
        <begin position="166"/>
        <end position="184"/>
    </location>
</feature>
<dbReference type="KEGG" id="hja:BST95_03825"/>
<evidence type="ECO:0000256" key="3">
    <source>
        <dbReference type="ARBA" id="ARBA00022692"/>
    </source>
</evidence>
<dbReference type="PANTHER" id="PTHR43394">
    <property type="entry name" value="ATP-DEPENDENT PERMEASE MDL1, MITOCHONDRIAL"/>
    <property type="match status" value="1"/>
</dbReference>
<evidence type="ECO:0000256" key="8">
    <source>
        <dbReference type="SAM" id="Phobius"/>
    </source>
</evidence>
<evidence type="ECO:0000256" key="4">
    <source>
        <dbReference type="ARBA" id="ARBA00022741"/>
    </source>
</evidence>
<dbReference type="InterPro" id="IPR027417">
    <property type="entry name" value="P-loop_NTPase"/>
</dbReference>
<organism evidence="11 12">
    <name type="scientific">Halioglobus japonicus</name>
    <dbReference type="NCBI Taxonomy" id="930805"/>
    <lineage>
        <taxon>Bacteria</taxon>
        <taxon>Pseudomonadati</taxon>
        <taxon>Pseudomonadota</taxon>
        <taxon>Gammaproteobacteria</taxon>
        <taxon>Cellvibrionales</taxon>
        <taxon>Halieaceae</taxon>
        <taxon>Halioglobus</taxon>
    </lineage>
</organism>
<dbReference type="InterPro" id="IPR011527">
    <property type="entry name" value="ABC1_TM_dom"/>
</dbReference>
<protein>
    <submittedName>
        <fullName evidence="11">ABC transporter ATP-binding protein</fullName>
    </submittedName>
</protein>
<dbReference type="FunFam" id="3.40.50.300:FF:000251">
    <property type="entry name" value="ABC transporter B family member 19"/>
    <property type="match status" value="1"/>
</dbReference>
<dbReference type="Gene3D" id="3.40.50.300">
    <property type="entry name" value="P-loop containing nucleotide triphosphate hydrolases"/>
    <property type="match status" value="1"/>
</dbReference>
<feature type="transmembrane region" description="Helical" evidence="8">
    <location>
        <begin position="143"/>
        <end position="160"/>
    </location>
</feature>
<evidence type="ECO:0000313" key="11">
    <source>
        <dbReference type="EMBL" id="PLW85422.1"/>
    </source>
</evidence>
<dbReference type="SMART" id="SM00382">
    <property type="entry name" value="AAA"/>
    <property type="match status" value="1"/>
</dbReference>
<evidence type="ECO:0000259" key="10">
    <source>
        <dbReference type="PROSITE" id="PS50929"/>
    </source>
</evidence>
<dbReference type="SUPFAM" id="SSF90123">
    <property type="entry name" value="ABC transporter transmembrane region"/>
    <property type="match status" value="1"/>
</dbReference>
<accession>A0AAP8MCR8</accession>